<evidence type="ECO:0000256" key="1">
    <source>
        <dbReference type="ARBA" id="ARBA00022516"/>
    </source>
</evidence>
<keyword evidence="3" id="KW-0274">FAD</keyword>
<dbReference type="GO" id="GO:0008654">
    <property type="term" value="P:phospholipid biosynthetic process"/>
    <property type="evidence" value="ECO:0007669"/>
    <property type="project" value="UniProtKB-KW"/>
</dbReference>
<keyword evidence="1" id="KW-0444">Lipid biosynthesis</keyword>
<dbReference type="Pfam" id="PF01494">
    <property type="entry name" value="FAD_binding_3"/>
    <property type="match status" value="1"/>
</dbReference>
<evidence type="ECO:0000256" key="7">
    <source>
        <dbReference type="ARBA" id="ARBA00023264"/>
    </source>
</evidence>
<dbReference type="PANTHER" id="PTHR42685">
    <property type="entry name" value="GERANYLGERANYL DIPHOSPHATE REDUCTASE"/>
    <property type="match status" value="1"/>
</dbReference>
<dbReference type="InterPro" id="IPR036188">
    <property type="entry name" value="FAD/NAD-bd_sf"/>
</dbReference>
<evidence type="ECO:0000256" key="5">
    <source>
        <dbReference type="ARBA" id="ARBA00023098"/>
    </source>
</evidence>
<protein>
    <submittedName>
        <fullName evidence="10">Geranylgeranyl reductase</fullName>
    </submittedName>
</protein>
<dbReference type="InterPro" id="IPR054715">
    <property type="entry name" value="GGR_cat"/>
</dbReference>
<dbReference type="SUPFAM" id="SSF51905">
    <property type="entry name" value="FAD/NAD(P)-binding domain"/>
    <property type="match status" value="1"/>
</dbReference>
<dbReference type="PANTHER" id="PTHR42685:SF18">
    <property type="entry name" value="DIGERANYLGERANYLGLYCEROPHOSPHOLIPID REDUCTASE"/>
    <property type="match status" value="1"/>
</dbReference>
<accession>A0A075HC97</accession>
<keyword evidence="6" id="KW-0594">Phospholipid biosynthesis</keyword>
<dbReference type="InterPro" id="IPR050407">
    <property type="entry name" value="Geranylgeranyl_reductase"/>
</dbReference>
<dbReference type="AlphaFoldDB" id="A0A075HC97"/>
<feature type="domain" description="Digeranylgeranylglycerophospholipid reductase catalytic" evidence="9">
    <location>
        <begin position="209"/>
        <end position="274"/>
    </location>
</feature>
<evidence type="ECO:0000256" key="2">
    <source>
        <dbReference type="ARBA" id="ARBA00022630"/>
    </source>
</evidence>
<evidence type="ECO:0000259" key="9">
    <source>
        <dbReference type="Pfam" id="PF22578"/>
    </source>
</evidence>
<evidence type="ECO:0000256" key="4">
    <source>
        <dbReference type="ARBA" id="ARBA00023002"/>
    </source>
</evidence>
<evidence type="ECO:0000259" key="8">
    <source>
        <dbReference type="Pfam" id="PF01494"/>
    </source>
</evidence>
<dbReference type="InterPro" id="IPR002938">
    <property type="entry name" value="FAD-bd"/>
</dbReference>
<proteinExistence type="predicted"/>
<name>A0A075HC97_9ARCH</name>
<dbReference type="Pfam" id="PF22578">
    <property type="entry name" value="GGR_cat"/>
    <property type="match status" value="1"/>
</dbReference>
<reference evidence="10" key="1">
    <citation type="journal article" date="2014" name="Genome Biol. Evol.">
        <title>Pangenome evidence for extensive interdomain horizontal transfer affecting lineage core and shell genes in uncultured planktonic thaumarchaeota and euryarchaeota.</title>
        <authorList>
            <person name="Deschamps P."/>
            <person name="Zivanovic Y."/>
            <person name="Moreira D."/>
            <person name="Rodriguez-Valera F."/>
            <person name="Lopez-Garcia P."/>
        </authorList>
    </citation>
    <scope>NUCLEOTIDE SEQUENCE</scope>
</reference>
<keyword evidence="2" id="KW-0285">Flavoprotein</keyword>
<dbReference type="GO" id="GO:0016491">
    <property type="term" value="F:oxidoreductase activity"/>
    <property type="evidence" value="ECO:0007669"/>
    <property type="project" value="UniProtKB-KW"/>
</dbReference>
<dbReference type="Gene3D" id="3.50.50.60">
    <property type="entry name" value="FAD/NAD(P)-binding domain"/>
    <property type="match status" value="1"/>
</dbReference>
<feature type="domain" description="FAD-binding" evidence="8">
    <location>
        <begin position="4"/>
        <end position="179"/>
    </location>
</feature>
<evidence type="ECO:0000313" key="10">
    <source>
        <dbReference type="EMBL" id="AIF12087.1"/>
    </source>
</evidence>
<sequence length="485" mass="54877">MPRDYDVIVAGGGMTGLITATSIAKFTNQNKRILVIDRNDEVNPARKNISGWTCGDAVSKRSIDFYSKEVGITYEQPELEHKVKGVVAFSPDRETKVSFDGEGYVLNRKVLGLRQVEDAKKLGVEFLFETESEKLLSENGFITGVEILDKDKQRKTLTAKIVVDATGSASKLRQNLPLANSFMEKQIDRENDMETTGRYILEFDSGETDVSLYDKDYCIIHLNQDIAPGGYAWVFPKSENKVNIGLGVQKKRLVTRNQRLGKNDTLQSLIDEYISSNTSIKNYKISTDVDDSGNTRGNWQVPVRRQNDCMVENGYVIVGDAAWLPRPIDAGGIGPGIFASVIAGKTIANALEAEDYSQNSLWNYNTEYVRNYGYQMASFEILRRFLQIVLNEKISYGMKHFLSADDVEKITSREHPSFDKVNMFNPLMLYKILTHWNLAKELRYTATKSNALVTHSQNYPDSPESFPEWQNKLHLLLNDAYSRFS</sequence>
<evidence type="ECO:0000256" key="6">
    <source>
        <dbReference type="ARBA" id="ARBA00023209"/>
    </source>
</evidence>
<dbReference type="EMBL" id="KF900936">
    <property type="protein sequence ID" value="AIF12087.1"/>
    <property type="molecule type" value="Genomic_DNA"/>
</dbReference>
<keyword evidence="4" id="KW-0560">Oxidoreductase</keyword>
<dbReference type="PRINTS" id="PR00420">
    <property type="entry name" value="RNGMNOXGNASE"/>
</dbReference>
<evidence type="ECO:0000256" key="3">
    <source>
        <dbReference type="ARBA" id="ARBA00022827"/>
    </source>
</evidence>
<keyword evidence="5" id="KW-0443">Lipid metabolism</keyword>
<keyword evidence="7" id="KW-1208">Phospholipid metabolism</keyword>
<organism evidence="10">
    <name type="scientific">uncultured marine thaumarchaeote KM3_54_F04</name>
    <dbReference type="NCBI Taxonomy" id="1456191"/>
    <lineage>
        <taxon>Archaea</taxon>
        <taxon>Nitrososphaerota</taxon>
        <taxon>environmental samples</taxon>
    </lineage>
</organism>